<feature type="region of interest" description="Disordered" evidence="1">
    <location>
        <begin position="281"/>
        <end position="309"/>
    </location>
</feature>
<accession>A0A2P5F7L8</accession>
<gene>
    <name evidence="2" type="ORF">TorRG33x02_104970</name>
</gene>
<evidence type="ECO:0008006" key="4">
    <source>
        <dbReference type="Google" id="ProtNLM"/>
    </source>
</evidence>
<comment type="caution">
    <text evidence="2">The sequence shown here is derived from an EMBL/GenBank/DDBJ whole genome shotgun (WGS) entry which is preliminary data.</text>
</comment>
<dbReference type="AlphaFoldDB" id="A0A2P5F7L8"/>
<organism evidence="2 3">
    <name type="scientific">Trema orientale</name>
    <name type="common">Charcoal tree</name>
    <name type="synonym">Celtis orientalis</name>
    <dbReference type="NCBI Taxonomy" id="63057"/>
    <lineage>
        <taxon>Eukaryota</taxon>
        <taxon>Viridiplantae</taxon>
        <taxon>Streptophyta</taxon>
        <taxon>Embryophyta</taxon>
        <taxon>Tracheophyta</taxon>
        <taxon>Spermatophyta</taxon>
        <taxon>Magnoliopsida</taxon>
        <taxon>eudicotyledons</taxon>
        <taxon>Gunneridae</taxon>
        <taxon>Pentapetalae</taxon>
        <taxon>rosids</taxon>
        <taxon>fabids</taxon>
        <taxon>Rosales</taxon>
        <taxon>Cannabaceae</taxon>
        <taxon>Trema</taxon>
    </lineage>
</organism>
<protein>
    <recommendedName>
        <fullName evidence="4">Aminotransferase-like mobile domain containing protein</fullName>
    </recommendedName>
</protein>
<proteinExistence type="predicted"/>
<sequence length="309" mass="35365">MRSTLQVWAHEYFPSIHLAEPPMESATFPRALRWVHCKSSETEKALLVDYYRIKLRELLFNEVLWSTWGNDCNLPTYVCSSLRATRRRMLFPGPDGAAWYLAERVSVQSLGTTAFLIPKHPPSSMLVKDSIIEIALDWTEQGMYAIEFIDEDAAFSYDEYREQWLTSKAENTIESSNNCICLNTRPVNDEDDLIPMPPWTLLVPSTIGGPNVISIPTNIEIQNLEIPEHVQHISIRTVRKLLQMIAGMQHILIENLTDARQTLRDYAAIIQRLRNQLLNRDNNVEHNNEADSSPTRTTDNEDGNGIRNG</sequence>
<evidence type="ECO:0000256" key="1">
    <source>
        <dbReference type="SAM" id="MobiDB-lite"/>
    </source>
</evidence>
<evidence type="ECO:0000313" key="3">
    <source>
        <dbReference type="Proteomes" id="UP000237000"/>
    </source>
</evidence>
<dbReference type="InParanoid" id="A0A2P5F7L8"/>
<reference evidence="3" key="1">
    <citation type="submission" date="2016-06" db="EMBL/GenBank/DDBJ databases">
        <title>Parallel loss of symbiosis genes in relatives of nitrogen-fixing non-legume Parasponia.</title>
        <authorList>
            <person name="Van Velzen R."/>
            <person name="Holmer R."/>
            <person name="Bu F."/>
            <person name="Rutten L."/>
            <person name="Van Zeijl A."/>
            <person name="Liu W."/>
            <person name="Santuari L."/>
            <person name="Cao Q."/>
            <person name="Sharma T."/>
            <person name="Shen D."/>
            <person name="Roswanjaya Y."/>
            <person name="Wardhani T."/>
            <person name="Kalhor M.S."/>
            <person name="Jansen J."/>
            <person name="Van den Hoogen J."/>
            <person name="Gungor B."/>
            <person name="Hartog M."/>
            <person name="Hontelez J."/>
            <person name="Verver J."/>
            <person name="Yang W.-C."/>
            <person name="Schijlen E."/>
            <person name="Repin R."/>
            <person name="Schilthuizen M."/>
            <person name="Schranz E."/>
            <person name="Heidstra R."/>
            <person name="Miyata K."/>
            <person name="Fedorova E."/>
            <person name="Kohlen W."/>
            <person name="Bisseling T."/>
            <person name="Smit S."/>
            <person name="Geurts R."/>
        </authorList>
    </citation>
    <scope>NUCLEOTIDE SEQUENCE [LARGE SCALE GENOMIC DNA]</scope>
    <source>
        <strain evidence="3">cv. RG33-2</strain>
    </source>
</reference>
<name>A0A2P5F7L8_TREOI</name>
<keyword evidence="3" id="KW-1185">Reference proteome</keyword>
<evidence type="ECO:0000313" key="2">
    <source>
        <dbReference type="EMBL" id="PON93794.1"/>
    </source>
</evidence>
<dbReference type="Proteomes" id="UP000237000">
    <property type="component" value="Unassembled WGS sequence"/>
</dbReference>
<dbReference type="EMBL" id="JXTC01000056">
    <property type="protein sequence ID" value="PON93794.1"/>
    <property type="molecule type" value="Genomic_DNA"/>
</dbReference>